<dbReference type="SUPFAM" id="SSF49299">
    <property type="entry name" value="PKD domain"/>
    <property type="match status" value="2"/>
</dbReference>
<dbReference type="Pfam" id="PF18962">
    <property type="entry name" value="Por_Secre_tail"/>
    <property type="match status" value="1"/>
</dbReference>
<evidence type="ECO:0000256" key="1">
    <source>
        <dbReference type="ARBA" id="ARBA00022729"/>
    </source>
</evidence>
<keyword evidence="4" id="KW-1185">Reference proteome</keyword>
<evidence type="ECO:0000313" key="4">
    <source>
        <dbReference type="Proteomes" id="UP000028703"/>
    </source>
</evidence>
<dbReference type="PROSITE" id="PS50093">
    <property type="entry name" value="PKD"/>
    <property type="match status" value="2"/>
</dbReference>
<dbReference type="Pfam" id="PF18911">
    <property type="entry name" value="PKD_4"/>
    <property type="match status" value="1"/>
</dbReference>
<dbReference type="EMBL" id="JPRO01000026">
    <property type="protein sequence ID" value="KFE97272.1"/>
    <property type="molecule type" value="Genomic_DNA"/>
</dbReference>
<organism evidence="3 4">
    <name type="scientific">Chryseobacterium luteum</name>
    <dbReference type="NCBI Taxonomy" id="421531"/>
    <lineage>
        <taxon>Bacteria</taxon>
        <taxon>Pseudomonadati</taxon>
        <taxon>Bacteroidota</taxon>
        <taxon>Flavobacteriia</taxon>
        <taxon>Flavobacteriales</taxon>
        <taxon>Weeksellaceae</taxon>
        <taxon>Chryseobacterium group</taxon>
        <taxon>Chryseobacterium</taxon>
    </lineage>
</organism>
<dbReference type="InterPro" id="IPR000601">
    <property type="entry name" value="PKD_dom"/>
</dbReference>
<comment type="caution">
    <text evidence="3">The sequence shown here is derived from an EMBL/GenBank/DDBJ whole genome shotgun (WGS) entry which is preliminary data.</text>
</comment>
<name>A0A085YYK9_9FLAO</name>
<evidence type="ECO:0000313" key="3">
    <source>
        <dbReference type="EMBL" id="KFE97272.1"/>
    </source>
</evidence>
<feature type="domain" description="PKD" evidence="2">
    <location>
        <begin position="86"/>
        <end position="150"/>
    </location>
</feature>
<dbReference type="NCBIfam" id="TIGR04183">
    <property type="entry name" value="Por_Secre_tail"/>
    <property type="match status" value="1"/>
</dbReference>
<accession>A0A085YYK9</accession>
<proteinExistence type="predicted"/>
<dbReference type="SMART" id="SM00089">
    <property type="entry name" value="PKD"/>
    <property type="match status" value="3"/>
</dbReference>
<reference evidence="3 4" key="1">
    <citation type="submission" date="2014-07" db="EMBL/GenBank/DDBJ databases">
        <title>Genome of Chryseobacterium luteum DSM 18605.</title>
        <authorList>
            <person name="Stropko S.J."/>
            <person name="Pipes S.E."/>
            <person name="Newman J.D."/>
        </authorList>
    </citation>
    <scope>NUCLEOTIDE SEQUENCE [LARGE SCALE GENOMIC DNA]</scope>
    <source>
        <strain evidence="3 4">DSM 18605</strain>
    </source>
</reference>
<dbReference type="InterPro" id="IPR026444">
    <property type="entry name" value="Secre_tail"/>
</dbReference>
<dbReference type="eggNOG" id="COG3291">
    <property type="taxonomic scope" value="Bacteria"/>
</dbReference>
<dbReference type="InterPro" id="IPR022409">
    <property type="entry name" value="PKD/Chitinase_dom"/>
</dbReference>
<dbReference type="InterPro" id="IPR035986">
    <property type="entry name" value="PKD_dom_sf"/>
</dbReference>
<dbReference type="CDD" id="cd00146">
    <property type="entry name" value="PKD"/>
    <property type="match status" value="1"/>
</dbReference>
<feature type="domain" description="PKD" evidence="2">
    <location>
        <begin position="334"/>
        <end position="398"/>
    </location>
</feature>
<evidence type="ECO:0000259" key="2">
    <source>
        <dbReference type="PROSITE" id="PS50093"/>
    </source>
</evidence>
<dbReference type="STRING" id="421531.IX38_20730"/>
<protein>
    <recommendedName>
        <fullName evidence="2">PKD domain-containing protein</fullName>
    </recommendedName>
</protein>
<dbReference type="Gene3D" id="2.60.40.10">
    <property type="entry name" value="Immunoglobulins"/>
    <property type="match status" value="2"/>
</dbReference>
<dbReference type="Proteomes" id="UP000028703">
    <property type="component" value="Unassembled WGS sequence"/>
</dbReference>
<keyword evidence="1" id="KW-0732">Signal</keyword>
<gene>
    <name evidence="3" type="ORF">IX38_20730</name>
</gene>
<dbReference type="OrthoDB" id="1164152at2"/>
<sequence length="1693" mass="184405">MKKKSLLSILTAASPVALVNASSRGDTIRLSNDYIVPESHRSVVTDIFGLDLLKKCMSLFVLFVAMLINAQSPISKFTATTDGSNTVNFSNASAGNPTSFAWEFTGGSPATSTSANPIVSYTGTGTFTAKLTVSNGSGSSVSTRTVKISAGNVIDLGTGKNDDGTIMAEIGAVDTDWTYTDPNGVTSTPITRHANVSGWSSASTGGVMGVTRWITGNNMIYGDHYYVSKEFIIPEGVTTAVLNLRTLSFVRSWTYLVKKNTDGTENETMITSTAWLSDGAKGWLNSRNPEVINYPLTPGKYVVKVKVFTNNSGQRQATDTNAYVNFGNAIAISPIAEFSATPTHANVGSTIQFTNLSQGTPSSVAWNFEDGSNVLTSSQSNPSIAFSTAGSHYAELLADYGANLVSSLKINNFIQTTQLQIPVVSVVQPSCNTTTGSITVTDPSTDVTYSFDNGVTFQASNTMSGLVSGTYLVKVKNSAGVISNAASVIINQALSIPQTPILNITQPSCTTNTGTISVSSPATGVEYSFDGGATYQISNIKTGVAAGTYTVMVKNSNGCTSSVNAIINTVDCRDWTKAPNSYIYTGRDQNNNEIDGIYIPVKKAYEMWRNQNSLVNDPSALNGAQTAEVYWEDVAGLIRSANYILPIESASVGLAEDAKIKVQIDKSKGKGNAVVALKVNNKIIWSWHIWVTDDPTGGVTYGHVNNDGPLAKYVENGVTKTFIPKWMDRNLGATNKNFIGYDWNKSGGLMYQWGRKDPFPALQNKDSSMYEISGTVGVKKHVYDYTGDSNTNKIASMQRPFSDISSNLKYAVNNPLNLIFTNTVGGDAWFAQSIGVDNVIRKKSDLWGDNSELAYNTGGAINTYKPKTSYDPCPNNWRIPSYINNAFSLTVQNAFSPWGRNQGNPANDKANYSKIKPTQQNDALAGIKIYANLGIDFTNTTISGVRNRNMGVYPGNGKYVVGSTGDFYHQDPHEISVQSATVASKTIDNNVDINNPYSYFFGGITDAGQFGTIPEPSKPDAILFPNMYGQYYVFTQESGALSGAGACRCIEDKYAVNYNFPTEYFSSGTLINYIEGISNPNSYVITKAASEQEIQIPISKAFSVYNQYLSDHGMLNYNNLKVNVYWTDNKSLVSNVKVMNAPVNLNTIKDGYISVKIPENQTGNALISLHNDQITNPSYWSWHIWVTNNNIGEIVYQTEDVLLPETSNYVNFTNSGAQPMKSTFMDRNLGATDAFPNVVNPQAATESEITMINNSVGMQYQWGRKDPIPTFIKAGLNTSNGLEKTGDFTIWTSSGPDANGNMYPSSYTELNGNDYTSQYTKRRDVDYGTTGATSTEKIKNNLKYSVENPLAFMIPNQKYTNKSSFNGAYGQDWLIATPNQMMERWGHATKKSPFDPCPGGWRVPDISISIPDNDPYDSQHSNDNKGSSPWYNGFYMPTSSTDKFKIHNLGIIQDLGFDIKSPSDIYNGGVPYYLGSVVKNGTTVFGYQFNLPKDSANPNTKYSIGNYPATGLRGFNDNGTISSSMKLGISGLWTAALKSSYSYGTAHSMSFETVNANSSKLIAMNEFFVNHPMNAMNVRCVKEEPRFGQILGVASNMGRTNENSKTAQTSAKSIANAEKEVELEVYPNPFNSSINIKGENLKSYEIYDISGKLIKQDNLNQKTINLSNLVKGEYILKIVTNNNEVKIKKILKN</sequence>
<dbReference type="RefSeq" id="WP_034707679.1">
    <property type="nucleotide sequence ID" value="NZ_JPRO01000026.1"/>
</dbReference>
<dbReference type="InterPro" id="IPR013783">
    <property type="entry name" value="Ig-like_fold"/>
</dbReference>
<dbReference type="Pfam" id="PF00801">
    <property type="entry name" value="PKD"/>
    <property type="match status" value="1"/>
</dbReference>